<reference evidence="1 2" key="1">
    <citation type="submission" date="2015-11" db="EMBL/GenBank/DDBJ databases">
        <title>Expanding the genomic diversity of Burkholderia species for the development of highly accurate diagnostics.</title>
        <authorList>
            <person name="Sahl J."/>
            <person name="Keim P."/>
            <person name="Wagner D."/>
        </authorList>
    </citation>
    <scope>NUCLEOTIDE SEQUENCE [LARGE SCALE GENOMIC DNA]</scope>
    <source>
        <strain evidence="1 2">MSMB1808WGS</strain>
    </source>
</reference>
<dbReference type="AlphaFoldDB" id="A0AAW3MXC9"/>
<protein>
    <submittedName>
        <fullName evidence="1">DNA repair protein</fullName>
    </submittedName>
</protein>
<dbReference type="EMBL" id="LPBJ01000047">
    <property type="protein sequence ID" value="KVP98410.1"/>
    <property type="molecule type" value="Genomic_DNA"/>
</dbReference>
<evidence type="ECO:0000313" key="2">
    <source>
        <dbReference type="Proteomes" id="UP000056453"/>
    </source>
</evidence>
<dbReference type="Proteomes" id="UP000056453">
    <property type="component" value="Unassembled WGS sequence"/>
</dbReference>
<dbReference type="SUPFAM" id="SSF47598">
    <property type="entry name" value="Ribbon-helix-helix"/>
    <property type="match status" value="1"/>
</dbReference>
<name>A0AAW3MXC9_9BURK</name>
<sequence length="117" mass="12367">MNVMTIGGFKAVLSFDPEAEKFRGKFVGLTGEVSFEAADVPALQRAGELALHAFLADCQRRGVAPAWEFTGELTVVIPPRIHEAAAIAAAATGVSLDQWVTEVLQDAAEAAIGPMTR</sequence>
<accession>A0AAW3MXC9</accession>
<dbReference type="InterPro" id="IPR010985">
    <property type="entry name" value="Ribbon_hlx_hlx"/>
</dbReference>
<dbReference type="Pfam" id="PF05534">
    <property type="entry name" value="HicB"/>
    <property type="match status" value="1"/>
</dbReference>
<proteinExistence type="predicted"/>
<keyword evidence="2" id="KW-1185">Reference proteome</keyword>
<gene>
    <name evidence="1" type="ORF">WJ96_04650</name>
</gene>
<evidence type="ECO:0000313" key="1">
    <source>
        <dbReference type="EMBL" id="KVP98410.1"/>
    </source>
</evidence>
<dbReference type="GO" id="GO:0006355">
    <property type="term" value="P:regulation of DNA-templated transcription"/>
    <property type="evidence" value="ECO:0007669"/>
    <property type="project" value="InterPro"/>
</dbReference>
<comment type="caution">
    <text evidence="1">The sequence shown here is derived from an EMBL/GenBank/DDBJ whole genome shotgun (WGS) entry which is preliminary data.</text>
</comment>
<organism evidence="1 2">
    <name type="scientific">Burkholderia ubonensis</name>
    <dbReference type="NCBI Taxonomy" id="101571"/>
    <lineage>
        <taxon>Bacteria</taxon>
        <taxon>Pseudomonadati</taxon>
        <taxon>Pseudomonadota</taxon>
        <taxon>Betaproteobacteria</taxon>
        <taxon>Burkholderiales</taxon>
        <taxon>Burkholderiaceae</taxon>
        <taxon>Burkholderia</taxon>
        <taxon>Burkholderia cepacia complex</taxon>
    </lineage>
</organism>
<dbReference type="InterPro" id="IPR008651">
    <property type="entry name" value="Uncharacterised_HicB"/>
</dbReference>